<accession>A0A2G9SAN3</accession>
<name>A0A2G9SAN3_AQUCT</name>
<evidence type="ECO:0000313" key="3">
    <source>
        <dbReference type="Proteomes" id="UP000228934"/>
    </source>
</evidence>
<feature type="transmembrane region" description="Helical" evidence="1">
    <location>
        <begin position="16"/>
        <end position="32"/>
    </location>
</feature>
<sequence length="100" mass="11198">MKPFICSQNIYKSPQLYTFLLVSLSFCIFMIGEHCDVCLHNVSAYELCPKCSPHQTDPTCESQNLMTCKMPCISMRAIPVVTTEVAATSEKEHISVFTSV</sequence>
<dbReference type="EMBL" id="KV926243">
    <property type="protein sequence ID" value="PIO37144.1"/>
    <property type="molecule type" value="Genomic_DNA"/>
</dbReference>
<keyword evidence="1" id="KW-1133">Transmembrane helix</keyword>
<dbReference type="Proteomes" id="UP000228934">
    <property type="component" value="Unassembled WGS sequence"/>
</dbReference>
<keyword evidence="1" id="KW-0472">Membrane</keyword>
<evidence type="ECO:0000313" key="2">
    <source>
        <dbReference type="EMBL" id="PIO37144.1"/>
    </source>
</evidence>
<evidence type="ECO:0000256" key="1">
    <source>
        <dbReference type="SAM" id="Phobius"/>
    </source>
</evidence>
<organism evidence="2 3">
    <name type="scientific">Aquarana catesbeiana</name>
    <name type="common">American bullfrog</name>
    <name type="synonym">Rana catesbeiana</name>
    <dbReference type="NCBI Taxonomy" id="8400"/>
    <lineage>
        <taxon>Eukaryota</taxon>
        <taxon>Metazoa</taxon>
        <taxon>Chordata</taxon>
        <taxon>Craniata</taxon>
        <taxon>Vertebrata</taxon>
        <taxon>Euteleostomi</taxon>
        <taxon>Amphibia</taxon>
        <taxon>Batrachia</taxon>
        <taxon>Anura</taxon>
        <taxon>Neobatrachia</taxon>
        <taxon>Ranoidea</taxon>
        <taxon>Ranidae</taxon>
        <taxon>Aquarana</taxon>
    </lineage>
</organism>
<proteinExistence type="predicted"/>
<protein>
    <submittedName>
        <fullName evidence="2">Uncharacterized protein</fullName>
    </submittedName>
</protein>
<dbReference type="OrthoDB" id="196131at2759"/>
<keyword evidence="1" id="KW-0812">Transmembrane</keyword>
<keyword evidence="3" id="KW-1185">Reference proteome</keyword>
<reference evidence="3" key="1">
    <citation type="journal article" date="2017" name="Nat. Commun.">
        <title>The North American bullfrog draft genome provides insight into hormonal regulation of long noncoding RNA.</title>
        <authorList>
            <person name="Hammond S.A."/>
            <person name="Warren R.L."/>
            <person name="Vandervalk B.P."/>
            <person name="Kucuk E."/>
            <person name="Khan H."/>
            <person name="Gibb E.A."/>
            <person name="Pandoh P."/>
            <person name="Kirk H."/>
            <person name="Zhao Y."/>
            <person name="Jones M."/>
            <person name="Mungall A.J."/>
            <person name="Coope R."/>
            <person name="Pleasance S."/>
            <person name="Moore R.A."/>
            <person name="Holt R.A."/>
            <person name="Round J.M."/>
            <person name="Ohora S."/>
            <person name="Walle B.V."/>
            <person name="Veldhoen N."/>
            <person name="Helbing C.C."/>
            <person name="Birol I."/>
        </authorList>
    </citation>
    <scope>NUCLEOTIDE SEQUENCE [LARGE SCALE GENOMIC DNA]</scope>
</reference>
<gene>
    <name evidence="2" type="ORF">AB205_0011000</name>
</gene>
<dbReference type="AlphaFoldDB" id="A0A2G9SAN3"/>